<proteinExistence type="predicted"/>
<keyword evidence="7" id="KW-1185">Reference proteome</keyword>
<dbReference type="InterPro" id="IPR008217">
    <property type="entry name" value="Ccc1_fam"/>
</dbReference>
<accession>A0ABW0VTK0</accession>
<keyword evidence="4 5" id="KW-0472">Membrane</keyword>
<feature type="transmembrane region" description="Helical" evidence="5">
    <location>
        <begin position="215"/>
        <end position="237"/>
    </location>
</feature>
<dbReference type="PANTHER" id="PTHR31851">
    <property type="entry name" value="FE(2+)/MN(2+) TRANSPORTER PCL1"/>
    <property type="match status" value="1"/>
</dbReference>
<keyword evidence="2 5" id="KW-0812">Transmembrane</keyword>
<evidence type="ECO:0000256" key="4">
    <source>
        <dbReference type="ARBA" id="ARBA00023136"/>
    </source>
</evidence>
<feature type="transmembrane region" description="Helical" evidence="5">
    <location>
        <begin position="27"/>
        <end position="48"/>
    </location>
</feature>
<evidence type="ECO:0000256" key="1">
    <source>
        <dbReference type="ARBA" id="ARBA00004127"/>
    </source>
</evidence>
<dbReference type="Proteomes" id="UP001596047">
    <property type="component" value="Unassembled WGS sequence"/>
</dbReference>
<evidence type="ECO:0000313" key="7">
    <source>
        <dbReference type="Proteomes" id="UP001596047"/>
    </source>
</evidence>
<dbReference type="CDD" id="cd02435">
    <property type="entry name" value="CCC1"/>
    <property type="match status" value="1"/>
</dbReference>
<feature type="transmembrane region" description="Helical" evidence="5">
    <location>
        <begin position="185"/>
        <end position="203"/>
    </location>
</feature>
<dbReference type="Pfam" id="PF01988">
    <property type="entry name" value="VIT1"/>
    <property type="match status" value="1"/>
</dbReference>
<evidence type="ECO:0000313" key="6">
    <source>
        <dbReference type="EMBL" id="MFC5649176.1"/>
    </source>
</evidence>
<reference evidence="7" key="1">
    <citation type="journal article" date="2019" name="Int. J. Syst. Evol. Microbiol.">
        <title>The Global Catalogue of Microorganisms (GCM) 10K type strain sequencing project: providing services to taxonomists for standard genome sequencing and annotation.</title>
        <authorList>
            <consortium name="The Broad Institute Genomics Platform"/>
            <consortium name="The Broad Institute Genome Sequencing Center for Infectious Disease"/>
            <person name="Wu L."/>
            <person name="Ma J."/>
        </authorList>
    </citation>
    <scope>NUCLEOTIDE SEQUENCE [LARGE SCALE GENOMIC DNA]</scope>
    <source>
        <strain evidence="7">CGMCC 1.3240</strain>
    </source>
</reference>
<organism evidence="6 7">
    <name type="scientific">Paenibacillus solisilvae</name>
    <dbReference type="NCBI Taxonomy" id="2486751"/>
    <lineage>
        <taxon>Bacteria</taxon>
        <taxon>Bacillati</taxon>
        <taxon>Bacillota</taxon>
        <taxon>Bacilli</taxon>
        <taxon>Bacillales</taxon>
        <taxon>Paenibacillaceae</taxon>
        <taxon>Paenibacillus</taxon>
    </lineage>
</organism>
<gene>
    <name evidence="6" type="ORF">ACFPYJ_08535</name>
</gene>
<comment type="caution">
    <text evidence="6">The sequence shown here is derived from an EMBL/GenBank/DDBJ whole genome shotgun (WGS) entry which is preliminary data.</text>
</comment>
<comment type="subcellular location">
    <subcellularLocation>
        <location evidence="1">Endomembrane system</location>
        <topology evidence="1">Multi-pass membrane protein</topology>
    </subcellularLocation>
</comment>
<name>A0ABW0VTK0_9BACL</name>
<sequence length="238" mass="25794">MERDTNDIQQKAHEEQHFMATDFIRDIVIGMADGLTVPFALAAGLSGTVSNTSLVVIAGMAEIAAGSIAMGLGGYLAARTEREHYLSELARERREIIELPEYEREEVAEILRGWALPEPVISSAVESISADPDRWVDFMMKHELGLEEPDPRRARNSSITIGLSYIVGGIIPLSPYMLVQTPDTALYLSVIITLIALFVFGYVKGKFTGSAPIKSAWQTTLVGGAAAGIAFIIAKLIA</sequence>
<dbReference type="EMBL" id="JBHSOW010000030">
    <property type="protein sequence ID" value="MFC5649176.1"/>
    <property type="molecule type" value="Genomic_DNA"/>
</dbReference>
<feature type="transmembrane region" description="Helical" evidence="5">
    <location>
        <begin position="54"/>
        <end position="78"/>
    </location>
</feature>
<protein>
    <submittedName>
        <fullName evidence="6">VIT1/CCC1 transporter family protein</fullName>
    </submittedName>
</protein>
<evidence type="ECO:0000256" key="5">
    <source>
        <dbReference type="SAM" id="Phobius"/>
    </source>
</evidence>
<keyword evidence="3 5" id="KW-1133">Transmembrane helix</keyword>
<dbReference type="RefSeq" id="WP_379187675.1">
    <property type="nucleotide sequence ID" value="NZ_JBHSOW010000030.1"/>
</dbReference>
<evidence type="ECO:0000256" key="2">
    <source>
        <dbReference type="ARBA" id="ARBA00022692"/>
    </source>
</evidence>
<evidence type="ECO:0000256" key="3">
    <source>
        <dbReference type="ARBA" id="ARBA00022989"/>
    </source>
</evidence>
<feature type="transmembrane region" description="Helical" evidence="5">
    <location>
        <begin position="159"/>
        <end position="179"/>
    </location>
</feature>